<evidence type="ECO:0000313" key="1">
    <source>
        <dbReference type="EMBL" id="EMD68223.1"/>
    </source>
</evidence>
<keyword evidence="2" id="KW-1185">Reference proteome</keyword>
<accession>M2SM22</accession>
<evidence type="ECO:0000313" key="2">
    <source>
        <dbReference type="Proteomes" id="UP000016934"/>
    </source>
</evidence>
<organism evidence="1 2">
    <name type="scientific">Cochliobolus sativus (strain ND90Pr / ATCC 201652)</name>
    <name type="common">Common root rot and spot blotch fungus</name>
    <name type="synonym">Bipolaris sorokiniana</name>
    <dbReference type="NCBI Taxonomy" id="665912"/>
    <lineage>
        <taxon>Eukaryota</taxon>
        <taxon>Fungi</taxon>
        <taxon>Dikarya</taxon>
        <taxon>Ascomycota</taxon>
        <taxon>Pezizomycotina</taxon>
        <taxon>Dothideomycetes</taxon>
        <taxon>Pleosporomycetidae</taxon>
        <taxon>Pleosporales</taxon>
        <taxon>Pleosporineae</taxon>
        <taxon>Pleosporaceae</taxon>
        <taxon>Bipolaris</taxon>
    </lineage>
</organism>
<proteinExistence type="predicted"/>
<dbReference type="HOGENOM" id="CLU_1970331_0_0_1"/>
<dbReference type="KEGG" id="bsc:COCSADRAFT_270313"/>
<reference evidence="1 2" key="1">
    <citation type="journal article" date="2012" name="PLoS Pathog.">
        <title>Diverse lifestyles and strategies of plant pathogenesis encoded in the genomes of eighteen Dothideomycetes fungi.</title>
        <authorList>
            <person name="Ohm R.A."/>
            <person name="Feau N."/>
            <person name="Henrissat B."/>
            <person name="Schoch C.L."/>
            <person name="Horwitz B.A."/>
            <person name="Barry K.W."/>
            <person name="Condon B.J."/>
            <person name="Copeland A.C."/>
            <person name="Dhillon B."/>
            <person name="Glaser F."/>
            <person name="Hesse C.N."/>
            <person name="Kosti I."/>
            <person name="LaButti K."/>
            <person name="Lindquist E.A."/>
            <person name="Lucas S."/>
            <person name="Salamov A.A."/>
            <person name="Bradshaw R.E."/>
            <person name="Ciuffetti L."/>
            <person name="Hamelin R.C."/>
            <person name="Kema G.H.J."/>
            <person name="Lawrence C."/>
            <person name="Scott J.A."/>
            <person name="Spatafora J.W."/>
            <person name="Turgeon B.G."/>
            <person name="de Wit P.J.G.M."/>
            <person name="Zhong S."/>
            <person name="Goodwin S.B."/>
            <person name="Grigoriev I.V."/>
        </authorList>
    </citation>
    <scope>NUCLEOTIDE SEQUENCE [LARGE SCALE GENOMIC DNA]</scope>
    <source>
        <strain evidence="2">ND90Pr / ATCC 201652</strain>
    </source>
</reference>
<reference evidence="2" key="2">
    <citation type="journal article" date="2013" name="PLoS Genet.">
        <title>Comparative genome structure, secondary metabolite, and effector coding capacity across Cochliobolus pathogens.</title>
        <authorList>
            <person name="Condon B.J."/>
            <person name="Leng Y."/>
            <person name="Wu D."/>
            <person name="Bushley K.E."/>
            <person name="Ohm R.A."/>
            <person name="Otillar R."/>
            <person name="Martin J."/>
            <person name="Schackwitz W."/>
            <person name="Grimwood J."/>
            <person name="MohdZainudin N."/>
            <person name="Xue C."/>
            <person name="Wang R."/>
            <person name="Manning V.A."/>
            <person name="Dhillon B."/>
            <person name="Tu Z.J."/>
            <person name="Steffenson B.J."/>
            <person name="Salamov A."/>
            <person name="Sun H."/>
            <person name="Lowry S."/>
            <person name="LaButti K."/>
            <person name="Han J."/>
            <person name="Copeland A."/>
            <person name="Lindquist E."/>
            <person name="Barry K."/>
            <person name="Schmutz J."/>
            <person name="Baker S.E."/>
            <person name="Ciuffetti L.M."/>
            <person name="Grigoriev I.V."/>
            <person name="Zhong S."/>
            <person name="Turgeon B.G."/>
        </authorList>
    </citation>
    <scope>NUCLEOTIDE SEQUENCE [LARGE SCALE GENOMIC DNA]</scope>
    <source>
        <strain evidence="2">ND90Pr / ATCC 201652</strain>
    </source>
</reference>
<dbReference type="EMBL" id="KB445638">
    <property type="protein sequence ID" value="EMD68223.1"/>
    <property type="molecule type" value="Genomic_DNA"/>
</dbReference>
<sequence length="154" mass="17099">MTMGVVGSIFFLGQWPLPLPVQALVSKRQLVAFSFPSPQSARAEDVDSHANKRLGCALFRAPPQNRQCAERACPLRLEKCCPCGFLFCMSDFRHWNACTFPQGATPHAVRFSRFTGNYTRNKRAIAFSVICSLRFAGTLWPGSCSSCGQRRGCM</sequence>
<dbReference type="GeneID" id="19135605"/>
<gene>
    <name evidence="1" type="ORF">COCSADRAFT_270313</name>
</gene>
<name>M2SM22_COCSN</name>
<protein>
    <submittedName>
        <fullName evidence="1">Uncharacterized protein</fullName>
    </submittedName>
</protein>
<dbReference type="Proteomes" id="UP000016934">
    <property type="component" value="Unassembled WGS sequence"/>
</dbReference>
<dbReference type="OrthoDB" id="10330022at2759"/>
<dbReference type="AlphaFoldDB" id="M2SM22"/>
<dbReference type="RefSeq" id="XP_007695888.1">
    <property type="nucleotide sequence ID" value="XM_007697698.1"/>
</dbReference>